<comment type="caution">
    <text evidence="9">Lacks conserved residue(s) required for the propagation of feature annotation.</text>
</comment>
<dbReference type="GO" id="GO:0008186">
    <property type="term" value="F:ATP-dependent activity, acting on RNA"/>
    <property type="evidence" value="ECO:0007669"/>
    <property type="project" value="UniProtKB-UniRule"/>
</dbReference>
<dbReference type="InterPro" id="IPR011113">
    <property type="entry name" value="Rho_RNA-bd"/>
</dbReference>
<dbReference type="EMBL" id="JAEKJW010000001">
    <property type="protein sequence ID" value="MBN8195265.1"/>
    <property type="molecule type" value="Genomic_DNA"/>
</dbReference>
<evidence type="ECO:0000313" key="14">
    <source>
        <dbReference type="EMBL" id="PKR49968.1"/>
    </source>
</evidence>
<dbReference type="CDD" id="cd01128">
    <property type="entry name" value="rho_factor_C"/>
    <property type="match status" value="1"/>
</dbReference>
<keyword evidence="6 9" id="KW-0694">RNA-binding</keyword>
<reference evidence="13" key="2">
    <citation type="submission" date="2020-12" db="EMBL/GenBank/DDBJ databases">
        <title>Oil enriched cultivation method for isolating marine PHA-producing bacteria.</title>
        <authorList>
            <person name="Zheng W."/>
            <person name="Yu S."/>
            <person name="Huang Y."/>
        </authorList>
    </citation>
    <scope>NUCLEOTIDE SEQUENCE</scope>
    <source>
        <strain evidence="13">SY-2-3</strain>
    </source>
</reference>
<dbReference type="InterPro" id="IPR011129">
    <property type="entry name" value="CSD"/>
</dbReference>
<dbReference type="EMBL" id="PGTS01000003">
    <property type="protein sequence ID" value="PKR49968.1"/>
    <property type="molecule type" value="Genomic_DNA"/>
</dbReference>
<dbReference type="RefSeq" id="WP_101246679.1">
    <property type="nucleotide sequence ID" value="NZ_JAEKJW010000001.1"/>
</dbReference>
<protein>
    <recommendedName>
        <fullName evidence="9 10">Transcription termination factor Rho</fullName>
        <ecNumber evidence="9 10">3.6.4.-</ecNumber>
    </recommendedName>
    <alternativeName>
        <fullName evidence="9">ATP-dependent helicase Rho</fullName>
    </alternativeName>
</protein>
<evidence type="ECO:0000313" key="15">
    <source>
        <dbReference type="Proteomes" id="UP000233365"/>
    </source>
</evidence>
<dbReference type="PROSITE" id="PS51856">
    <property type="entry name" value="RHO_RNA_BD"/>
    <property type="match status" value="1"/>
</dbReference>
<dbReference type="GO" id="GO:0004386">
    <property type="term" value="F:helicase activity"/>
    <property type="evidence" value="ECO:0007669"/>
    <property type="project" value="UniProtKB-UniRule"/>
</dbReference>
<dbReference type="InterPro" id="IPR027417">
    <property type="entry name" value="P-loop_NTPase"/>
</dbReference>
<dbReference type="SMART" id="SM00959">
    <property type="entry name" value="Rho_N"/>
    <property type="match status" value="1"/>
</dbReference>
<keyword evidence="1 9" id="KW-0806">Transcription termination</keyword>
<keyword evidence="5 9" id="KW-0067">ATP-binding</keyword>
<dbReference type="InterPro" id="IPR003593">
    <property type="entry name" value="AAA+_ATPase"/>
</dbReference>
<keyword evidence="7 9" id="KW-0805">Transcription regulation</keyword>
<dbReference type="Proteomes" id="UP000664405">
    <property type="component" value="Unassembled WGS sequence"/>
</dbReference>
<dbReference type="Gene3D" id="3.40.50.300">
    <property type="entry name" value="P-loop containing nucleotide triphosphate hydrolases"/>
    <property type="match status" value="1"/>
</dbReference>
<evidence type="ECO:0000256" key="6">
    <source>
        <dbReference type="ARBA" id="ARBA00022884"/>
    </source>
</evidence>
<feature type="binding site" evidence="9">
    <location>
        <begin position="183"/>
        <end position="188"/>
    </location>
    <ligand>
        <name>ATP</name>
        <dbReference type="ChEBI" id="CHEBI:30616"/>
    </ligand>
</feature>
<keyword evidence="8 9" id="KW-0804">Transcription</keyword>
<feature type="binding site" evidence="9">
    <location>
        <begin position="171"/>
        <end position="176"/>
    </location>
    <ligand>
        <name>ATP</name>
        <dbReference type="ChEBI" id="CHEBI:30616"/>
    </ligand>
</feature>
<reference evidence="14 15" key="1">
    <citation type="submission" date="2017-11" db="EMBL/GenBank/DDBJ databases">
        <title>Biodiversity and function of Thalassospira species in the particle-attached aromatic-hydrocarbon-degrading consortia from the surface seawater of the China South Sea.</title>
        <authorList>
            <person name="Dong C."/>
            <person name="Liu R."/>
            <person name="Shao Z."/>
        </authorList>
    </citation>
    <scope>NUCLEOTIDE SEQUENCE [LARGE SCALE GENOMIC DNA]</scope>
    <source>
        <strain evidence="14 15">139Z-12</strain>
    </source>
</reference>
<evidence type="ECO:0000256" key="7">
    <source>
        <dbReference type="ARBA" id="ARBA00023015"/>
    </source>
</evidence>
<dbReference type="GO" id="GO:0003723">
    <property type="term" value="F:RNA binding"/>
    <property type="evidence" value="ECO:0007669"/>
    <property type="project" value="UniProtKB-UniRule"/>
</dbReference>
<dbReference type="AlphaFoldDB" id="A0A8I1SI55"/>
<keyword evidence="4 9" id="KW-0347">Helicase</keyword>
<evidence type="ECO:0000259" key="12">
    <source>
        <dbReference type="PROSITE" id="PS51856"/>
    </source>
</evidence>
<evidence type="ECO:0000313" key="16">
    <source>
        <dbReference type="Proteomes" id="UP000664405"/>
    </source>
</evidence>
<keyword evidence="3 9" id="KW-0378">Hydrolase</keyword>
<name>A0A8I1SI55_9PROT</name>
<comment type="caution">
    <text evidence="13">The sequence shown here is derived from an EMBL/GenBank/DDBJ whole genome shotgun (WGS) entry which is preliminary data.</text>
</comment>
<evidence type="ECO:0000256" key="4">
    <source>
        <dbReference type="ARBA" id="ARBA00022806"/>
    </source>
</evidence>
<evidence type="ECO:0000256" key="5">
    <source>
        <dbReference type="ARBA" id="ARBA00022840"/>
    </source>
</evidence>
<gene>
    <name evidence="9 13" type="primary">rho</name>
    <name evidence="14" type="ORF">CU041_09590</name>
    <name evidence="13" type="ORF">JF547_01925</name>
</gene>
<dbReference type="FunFam" id="2.40.50.140:FF:000010">
    <property type="entry name" value="Transcription termination factor Rho"/>
    <property type="match status" value="1"/>
</dbReference>
<dbReference type="NCBIfam" id="TIGR00767">
    <property type="entry name" value="rho"/>
    <property type="match status" value="1"/>
</dbReference>
<dbReference type="PANTHER" id="PTHR46425">
    <property type="entry name" value="TRANSCRIPTION TERMINATION FACTOR RHO"/>
    <property type="match status" value="1"/>
</dbReference>
<dbReference type="PANTHER" id="PTHR46425:SF1">
    <property type="entry name" value="TRANSCRIPTION TERMINATION FACTOR RHO"/>
    <property type="match status" value="1"/>
</dbReference>
<dbReference type="SUPFAM" id="SSF68912">
    <property type="entry name" value="Rho N-terminal domain-like"/>
    <property type="match status" value="1"/>
</dbReference>
<comment type="subunit">
    <text evidence="9">Homohexamer. The homohexamer assembles into an open ring structure.</text>
</comment>
<comment type="similarity">
    <text evidence="9 11">Belongs to the Rho family.</text>
</comment>
<proteinExistence type="inferred from homology"/>
<dbReference type="SUPFAM" id="SSF50249">
    <property type="entry name" value="Nucleic acid-binding proteins"/>
    <property type="match status" value="1"/>
</dbReference>
<evidence type="ECO:0000256" key="8">
    <source>
        <dbReference type="ARBA" id="ARBA00023163"/>
    </source>
</evidence>
<accession>A0A8I1SI55</accession>
<dbReference type="InterPro" id="IPR004665">
    <property type="entry name" value="Term_rho"/>
</dbReference>
<dbReference type="SMART" id="SM00382">
    <property type="entry name" value="AAA"/>
    <property type="match status" value="1"/>
</dbReference>
<dbReference type="HAMAP" id="MF_01884">
    <property type="entry name" value="Rho"/>
    <property type="match status" value="1"/>
</dbReference>
<comment type="function">
    <text evidence="9">Facilitates transcription termination by a mechanism that involves Rho binding to the nascent RNA, activation of Rho's RNA-dependent ATPase activity, and release of the mRNA from the DNA template.</text>
</comment>
<dbReference type="GO" id="GO:0006353">
    <property type="term" value="P:DNA-templated transcription termination"/>
    <property type="evidence" value="ECO:0007669"/>
    <property type="project" value="UniProtKB-UniRule"/>
</dbReference>
<organism evidence="13 16">
    <name type="scientific">Thalassospira povalilytica</name>
    <dbReference type="NCBI Taxonomy" id="732237"/>
    <lineage>
        <taxon>Bacteria</taxon>
        <taxon>Pseudomonadati</taxon>
        <taxon>Pseudomonadota</taxon>
        <taxon>Alphaproteobacteria</taxon>
        <taxon>Rhodospirillales</taxon>
        <taxon>Thalassospiraceae</taxon>
        <taxon>Thalassospira</taxon>
    </lineage>
</organism>
<keyword evidence="15" id="KW-1185">Reference proteome</keyword>
<dbReference type="Pfam" id="PF07497">
    <property type="entry name" value="Rho_RNA_bind"/>
    <property type="match status" value="1"/>
</dbReference>
<dbReference type="InterPro" id="IPR012340">
    <property type="entry name" value="NA-bd_OB-fold"/>
</dbReference>
<dbReference type="NCBIfam" id="NF006886">
    <property type="entry name" value="PRK09376.1"/>
    <property type="match status" value="1"/>
</dbReference>
<feature type="domain" description="Rho RNA-BD" evidence="12">
    <location>
        <begin position="48"/>
        <end position="123"/>
    </location>
</feature>
<evidence type="ECO:0000256" key="1">
    <source>
        <dbReference type="ARBA" id="ARBA00022472"/>
    </source>
</evidence>
<dbReference type="InterPro" id="IPR000194">
    <property type="entry name" value="ATPase_F1/V1/A1_a/bsu_nucl-bd"/>
</dbReference>
<dbReference type="FunFam" id="3.40.50.300:FF:000072">
    <property type="entry name" value="Transcription termination factor Rho"/>
    <property type="match status" value="1"/>
</dbReference>
<dbReference type="InterPro" id="IPR036269">
    <property type="entry name" value="Rho_N_sf"/>
</dbReference>
<evidence type="ECO:0000256" key="11">
    <source>
        <dbReference type="PROSITE-ProRule" id="PRU01203"/>
    </source>
</evidence>
<dbReference type="InterPro" id="IPR041703">
    <property type="entry name" value="Rho_factor_ATP-bd"/>
</dbReference>
<sequence length="420" mass="47153">MHLQELKKKSPTELLALSEELEIENASTLRKQELMFAILKQLAENDHAIFGEGVLEVLPDGFGFLRSPEANYLAGPDDIYVSPSQVRRFGLRTGDTVEGQIRSPKEGERYFALLKVDKVNFDAPEKVRHRINFDNLTPLYPDQPLRMERESDQEGNKDTTNRVIELVSPLGKGQRALIVAPPRTGKTVMLQNIAHAIEENHPEAYLIVLLIDERPEEVTDMDRSVKGEVISSTFDEPAQRHVQVTEMVLEKAKRLVEHKHDVVILLDSITRLARAYNTVVPSSGKVLTGGVDANALQRPKRFFGAARNIEEGGSLTIIATALIDTGSRMDEVIFEEFKGTGNSELVLDRKLSDKRIFPAIDILKSGTRKEELLVDKGVLSKMWVLRRILNPMGPQDAMEFLLGKLKSTKNNDDFFDSMNG</sequence>
<dbReference type="SUPFAM" id="SSF52540">
    <property type="entry name" value="P-loop containing nucleoside triphosphate hydrolases"/>
    <property type="match status" value="1"/>
</dbReference>
<dbReference type="GO" id="GO:0005524">
    <property type="term" value="F:ATP binding"/>
    <property type="evidence" value="ECO:0007669"/>
    <property type="project" value="UniProtKB-UniRule"/>
</dbReference>
<dbReference type="EC" id="3.6.4.-" evidence="9 10"/>
<dbReference type="GO" id="GO:0016787">
    <property type="term" value="F:hydrolase activity"/>
    <property type="evidence" value="ECO:0007669"/>
    <property type="project" value="UniProtKB-KW"/>
</dbReference>
<evidence type="ECO:0000313" key="13">
    <source>
        <dbReference type="EMBL" id="MBN8195265.1"/>
    </source>
</evidence>
<dbReference type="Gene3D" id="2.40.50.140">
    <property type="entry name" value="Nucleic acid-binding proteins"/>
    <property type="match status" value="1"/>
</dbReference>
<evidence type="ECO:0000256" key="9">
    <source>
        <dbReference type="HAMAP-Rule" id="MF_01884"/>
    </source>
</evidence>
<dbReference type="CDD" id="cd04459">
    <property type="entry name" value="Rho_CSD"/>
    <property type="match status" value="1"/>
</dbReference>
<evidence type="ECO:0000256" key="3">
    <source>
        <dbReference type="ARBA" id="ARBA00022801"/>
    </source>
</evidence>
<feature type="binding site" evidence="9">
    <location>
        <position position="214"/>
    </location>
    <ligand>
        <name>ATP</name>
        <dbReference type="ChEBI" id="CHEBI:30616"/>
    </ligand>
</feature>
<dbReference type="SMART" id="SM00357">
    <property type="entry name" value="CSP"/>
    <property type="match status" value="1"/>
</dbReference>
<keyword evidence="2 9" id="KW-0547">Nucleotide-binding</keyword>
<dbReference type="Pfam" id="PF00006">
    <property type="entry name" value="ATP-synt_ab"/>
    <property type="match status" value="1"/>
</dbReference>
<evidence type="ECO:0000256" key="2">
    <source>
        <dbReference type="ARBA" id="ARBA00022741"/>
    </source>
</evidence>
<dbReference type="Gene3D" id="1.10.720.10">
    <property type="match status" value="1"/>
</dbReference>
<dbReference type="GO" id="GO:0005829">
    <property type="term" value="C:cytosol"/>
    <property type="evidence" value="ECO:0007669"/>
    <property type="project" value="UniProtKB-ARBA"/>
</dbReference>
<dbReference type="Proteomes" id="UP000233365">
    <property type="component" value="Unassembled WGS sequence"/>
</dbReference>
<evidence type="ECO:0000256" key="10">
    <source>
        <dbReference type="NCBIfam" id="TIGR00767"/>
    </source>
</evidence>
<dbReference type="InterPro" id="IPR011112">
    <property type="entry name" value="Rho-like_N"/>
</dbReference>
<dbReference type="Pfam" id="PF07498">
    <property type="entry name" value="Rho_N"/>
    <property type="match status" value="1"/>
</dbReference>